<dbReference type="OrthoDB" id="2626965at2"/>
<protein>
    <submittedName>
        <fullName evidence="1">Putative transcriptional regulator</fullName>
    </submittedName>
</protein>
<sequence length="161" mass="18102">MQTNEIGASTAVRSIILSLQPTPYGQMLAGSKKYEFRRKFMKAPVRAFIYVSSPVKAIRAYVEFDAPIVDAPERLGRLAEQEGTGTIESIVTYFAGLEQGYALPVRTIREIEPMPLEELRDAYRFTAPQSYCRLSAYPGLGHALFKRLHETDKALERPTEA</sequence>
<gene>
    <name evidence="1" type="ORF">BCM02_101970</name>
</gene>
<dbReference type="EMBL" id="VNHS01000001">
    <property type="protein sequence ID" value="TYP79849.1"/>
    <property type="molecule type" value="Genomic_DNA"/>
</dbReference>
<evidence type="ECO:0000313" key="1">
    <source>
        <dbReference type="EMBL" id="TYP79849.1"/>
    </source>
</evidence>
<evidence type="ECO:0000313" key="2">
    <source>
        <dbReference type="Proteomes" id="UP000323257"/>
    </source>
</evidence>
<organism evidence="1 2">
    <name type="scientific">Paenibacillus methanolicus</name>
    <dbReference type="NCBI Taxonomy" id="582686"/>
    <lineage>
        <taxon>Bacteria</taxon>
        <taxon>Bacillati</taxon>
        <taxon>Bacillota</taxon>
        <taxon>Bacilli</taxon>
        <taxon>Bacillales</taxon>
        <taxon>Paenibacillaceae</taxon>
        <taxon>Paenibacillus</taxon>
    </lineage>
</organism>
<dbReference type="RefSeq" id="WP_148927864.1">
    <property type="nucleotide sequence ID" value="NZ_VNHS01000001.1"/>
</dbReference>
<accession>A0A5S5CJ88</accession>
<comment type="caution">
    <text evidence="1">The sequence shown here is derived from an EMBL/GenBank/DDBJ whole genome shotgun (WGS) entry which is preliminary data.</text>
</comment>
<dbReference type="AlphaFoldDB" id="A0A5S5CJ88"/>
<keyword evidence="2" id="KW-1185">Reference proteome</keyword>
<proteinExistence type="predicted"/>
<name>A0A5S5CJ88_9BACL</name>
<reference evidence="1 2" key="1">
    <citation type="submission" date="2019-07" db="EMBL/GenBank/DDBJ databases">
        <title>Genomic Encyclopedia of Type Strains, Phase III (KMG-III): the genomes of soil and plant-associated and newly described type strains.</title>
        <authorList>
            <person name="Whitman W."/>
        </authorList>
    </citation>
    <scope>NUCLEOTIDE SEQUENCE [LARGE SCALE GENOMIC DNA]</scope>
    <source>
        <strain evidence="1 2">BL24</strain>
    </source>
</reference>
<dbReference type="Proteomes" id="UP000323257">
    <property type="component" value="Unassembled WGS sequence"/>
</dbReference>